<dbReference type="OrthoDB" id="2012775at2759"/>
<reference evidence="5 6" key="1">
    <citation type="journal article" date="2014" name="Nat. Commun.">
        <title>Klebsormidium flaccidum genome reveals primary factors for plant terrestrial adaptation.</title>
        <authorList>
            <person name="Hori K."/>
            <person name="Maruyama F."/>
            <person name="Fujisawa T."/>
            <person name="Togashi T."/>
            <person name="Yamamoto N."/>
            <person name="Seo M."/>
            <person name="Sato S."/>
            <person name="Yamada T."/>
            <person name="Mori H."/>
            <person name="Tajima N."/>
            <person name="Moriyama T."/>
            <person name="Ikeuchi M."/>
            <person name="Watanabe M."/>
            <person name="Wada H."/>
            <person name="Kobayashi K."/>
            <person name="Saito M."/>
            <person name="Masuda T."/>
            <person name="Sasaki-Sekimoto Y."/>
            <person name="Mashiguchi K."/>
            <person name="Awai K."/>
            <person name="Shimojima M."/>
            <person name="Masuda S."/>
            <person name="Iwai M."/>
            <person name="Nobusawa T."/>
            <person name="Narise T."/>
            <person name="Kondo S."/>
            <person name="Saito H."/>
            <person name="Sato R."/>
            <person name="Murakawa M."/>
            <person name="Ihara Y."/>
            <person name="Oshima-Yamada Y."/>
            <person name="Ohtaka K."/>
            <person name="Satoh M."/>
            <person name="Sonobe K."/>
            <person name="Ishii M."/>
            <person name="Ohtani R."/>
            <person name="Kanamori-Sato M."/>
            <person name="Honoki R."/>
            <person name="Miyazaki D."/>
            <person name="Mochizuki H."/>
            <person name="Umetsu J."/>
            <person name="Higashi K."/>
            <person name="Shibata D."/>
            <person name="Kamiya Y."/>
            <person name="Sato N."/>
            <person name="Nakamura Y."/>
            <person name="Tabata S."/>
            <person name="Ida S."/>
            <person name="Kurokawa K."/>
            <person name="Ohta H."/>
        </authorList>
    </citation>
    <scope>NUCLEOTIDE SEQUENCE [LARGE SCALE GENOMIC DNA]</scope>
    <source>
        <strain evidence="5 6">NIES-2285</strain>
    </source>
</reference>
<evidence type="ECO:0000313" key="5">
    <source>
        <dbReference type="EMBL" id="GAQ91016.1"/>
    </source>
</evidence>
<organism evidence="5 6">
    <name type="scientific">Klebsormidium nitens</name>
    <name type="common">Green alga</name>
    <name type="synonym">Ulothrix nitens</name>
    <dbReference type="NCBI Taxonomy" id="105231"/>
    <lineage>
        <taxon>Eukaryota</taxon>
        <taxon>Viridiplantae</taxon>
        <taxon>Streptophyta</taxon>
        <taxon>Klebsormidiophyceae</taxon>
        <taxon>Klebsormidiales</taxon>
        <taxon>Klebsormidiaceae</taxon>
        <taxon>Klebsormidium</taxon>
    </lineage>
</organism>
<evidence type="ECO:0000313" key="6">
    <source>
        <dbReference type="Proteomes" id="UP000054558"/>
    </source>
</evidence>
<evidence type="ECO:0000256" key="2">
    <source>
        <dbReference type="ARBA" id="ARBA00022679"/>
    </source>
</evidence>
<dbReference type="PANTHER" id="PTHR12203">
    <property type="entry name" value="KDEL LYS-ASP-GLU-LEU CONTAINING - RELATED"/>
    <property type="match status" value="1"/>
</dbReference>
<dbReference type="Pfam" id="PF05686">
    <property type="entry name" value="Glyco_transf_90"/>
    <property type="match status" value="1"/>
</dbReference>
<feature type="domain" description="Glycosyl transferase CAP10" evidence="4">
    <location>
        <begin position="188"/>
        <end position="439"/>
    </location>
</feature>
<dbReference type="GO" id="GO:0016740">
    <property type="term" value="F:transferase activity"/>
    <property type="evidence" value="ECO:0007669"/>
    <property type="project" value="UniProtKB-KW"/>
</dbReference>
<dbReference type="PANTHER" id="PTHR12203:SF35">
    <property type="entry name" value="PROTEIN O-GLUCOSYLTRANSFERASE 1"/>
    <property type="match status" value="1"/>
</dbReference>
<evidence type="ECO:0000256" key="3">
    <source>
        <dbReference type="SAM" id="Phobius"/>
    </source>
</evidence>
<keyword evidence="3" id="KW-0472">Membrane</keyword>
<dbReference type="SMART" id="SM00672">
    <property type="entry name" value="CAP10"/>
    <property type="match status" value="1"/>
</dbReference>
<dbReference type="InterPro" id="IPR006598">
    <property type="entry name" value="CAP10"/>
</dbReference>
<evidence type="ECO:0000256" key="1">
    <source>
        <dbReference type="ARBA" id="ARBA00010118"/>
    </source>
</evidence>
<dbReference type="AlphaFoldDB" id="A0A1Y1IQI5"/>
<keyword evidence="3" id="KW-0812">Transmembrane</keyword>
<dbReference type="EMBL" id="DF237662">
    <property type="protein sequence ID" value="GAQ91016.1"/>
    <property type="molecule type" value="Genomic_DNA"/>
</dbReference>
<proteinExistence type="inferred from homology"/>
<keyword evidence="2" id="KW-0808">Transferase</keyword>
<dbReference type="Proteomes" id="UP000054558">
    <property type="component" value="Unassembled WGS sequence"/>
</dbReference>
<comment type="similarity">
    <text evidence="1">Belongs to the glycosyltransferase 90 family.</text>
</comment>
<keyword evidence="6" id="KW-1185">Reference proteome</keyword>
<protein>
    <recommendedName>
        <fullName evidence="4">Glycosyl transferase CAP10 domain-containing protein</fullName>
    </recommendedName>
</protein>
<sequence>MARSKSPWPSLRATVVSLLGSGRLPLLSLSLILVVVVYFQIVAVSRLGPKVQPFEGFGTLGEKEAQRVVQEKKTEARKLPSSIGCPDSPRDVPADVIFSARQWLKPWSSDIQDHPEKRFTERTMDEFFAWLEQQGFGVARIRVTNGMLSKPVMVKGREREDSTYLQRVARWYLLFDTLQRTRGLPSYLDLVVSTAITPLLPLSVPSLSRPPLFGYFAHEGFLDVPLPSFELYGRLRKWRKNVVLAHPWISRNPKVFWRGPPEGSGKGGEKEHWKNHPSAAMVRLGRKIPEAVDARFEDCRPVGCSEELWRKVYRNELTTETNVSYSDYLRHRFVVATDTSSLESRFSYLLSTMAVVLKPKSLTKEYFEEFLVPFVHFVPLEAQGGDWEERIKELQANVVRVSEISREATIAFEEHVVNDKWLDYAWALVSAYALLQQTEQD</sequence>
<dbReference type="InterPro" id="IPR051091">
    <property type="entry name" value="O-Glucosyltr/Glycosyltrsf_90"/>
</dbReference>
<accession>A0A1Y1IQI5</accession>
<keyword evidence="3" id="KW-1133">Transmembrane helix</keyword>
<feature type="transmembrane region" description="Helical" evidence="3">
    <location>
        <begin position="24"/>
        <end position="44"/>
    </location>
</feature>
<name>A0A1Y1IQI5_KLENI</name>
<evidence type="ECO:0000259" key="4">
    <source>
        <dbReference type="SMART" id="SM00672"/>
    </source>
</evidence>
<gene>
    <name evidence="5" type="ORF">KFL_007130050</name>
</gene>